<accession>A0A1H6L1F3</accession>
<sequence>MQSEHFRTLLTSTGPFASVYFDDSHNTEDAAAQMDLKWRALREQLEQQGADPAVTESVEQAVVSAKPPVGRSGRAVVASPDGVLVNEHLIRPTGPTVRVSELPYLVPLVEHGLDRPTYAVVIVDHEGGDLTLYREGTAVTDTVDGTAYPVHKAGGAESPGYGDPQRAAEGAREQNIRAVASQLTTLVDDASPEVVFVVGEVQSRTDLTAQLPERVTDLLVDLNVGARHSGFDDADLRHEIDQEFQRRRVAAIDDAAQRFTAEKGRGEGLATEGLDGVTAALRAGAVETLIIGDVGDATVVAGDDLSTIAPNANVLSELGTAPTRTLRVDEALPMAAISTGAALIRTDERIDPADGVAAILRYALPRS</sequence>
<dbReference type="Gene3D" id="3.30.1330.30">
    <property type="match status" value="1"/>
</dbReference>
<dbReference type="AlphaFoldDB" id="A0A1H6L1F3"/>
<evidence type="ECO:0000313" key="1">
    <source>
        <dbReference type="EMBL" id="SEH77959.1"/>
    </source>
</evidence>
<evidence type="ECO:0008006" key="3">
    <source>
        <dbReference type="Google" id="ProtNLM"/>
    </source>
</evidence>
<dbReference type="Pfam" id="PF18844">
    <property type="entry name" value="baeRF_family2"/>
    <property type="match status" value="1"/>
</dbReference>
<dbReference type="RefSeq" id="WP_083408664.1">
    <property type="nucleotide sequence ID" value="NZ_LT629971.1"/>
</dbReference>
<dbReference type="InterPro" id="IPR040701">
    <property type="entry name" value="Bact_RF_family2"/>
</dbReference>
<dbReference type="OrthoDB" id="5179393at2"/>
<dbReference type="InterPro" id="IPR029064">
    <property type="entry name" value="Ribosomal_eL30-like_sf"/>
</dbReference>
<dbReference type="STRING" id="370526.SAMN04489835_4038"/>
<dbReference type="Proteomes" id="UP000182915">
    <property type="component" value="Chromosome I"/>
</dbReference>
<keyword evidence="2" id="KW-1185">Reference proteome</keyword>
<dbReference type="SUPFAM" id="SSF55315">
    <property type="entry name" value="L30e-like"/>
    <property type="match status" value="1"/>
</dbReference>
<organism evidence="1 2">
    <name type="scientific">Mycolicibacterium rutilum</name>
    <name type="common">Mycobacterium rutilum</name>
    <dbReference type="NCBI Taxonomy" id="370526"/>
    <lineage>
        <taxon>Bacteria</taxon>
        <taxon>Bacillati</taxon>
        <taxon>Actinomycetota</taxon>
        <taxon>Actinomycetes</taxon>
        <taxon>Mycobacteriales</taxon>
        <taxon>Mycobacteriaceae</taxon>
        <taxon>Mycolicibacterium</taxon>
    </lineage>
</organism>
<evidence type="ECO:0000313" key="2">
    <source>
        <dbReference type="Proteomes" id="UP000182915"/>
    </source>
</evidence>
<proteinExistence type="predicted"/>
<dbReference type="EMBL" id="LT629971">
    <property type="protein sequence ID" value="SEH77959.1"/>
    <property type="molecule type" value="Genomic_DNA"/>
</dbReference>
<reference evidence="2" key="1">
    <citation type="submission" date="2016-10" db="EMBL/GenBank/DDBJ databases">
        <authorList>
            <person name="Varghese N."/>
            <person name="Submissions S."/>
        </authorList>
    </citation>
    <scope>NUCLEOTIDE SEQUENCE [LARGE SCALE GENOMIC DNA]</scope>
    <source>
        <strain evidence="2">DSM 45405</strain>
    </source>
</reference>
<gene>
    <name evidence="1" type="ORF">SAMN04489835_4038</name>
</gene>
<protein>
    <recommendedName>
        <fullName evidence="3">Peptide chain release factor 1 (ERF1)</fullName>
    </recommendedName>
</protein>
<name>A0A1H6L1F3_MYCRU</name>